<evidence type="ECO:0000256" key="1">
    <source>
        <dbReference type="ARBA" id="ARBA00022833"/>
    </source>
</evidence>
<dbReference type="PANTHER" id="PTHR47171:SF5">
    <property type="entry name" value="ZN(II)2CYS6 TRANSCRIPTION FACTOR (EUROFUNG)"/>
    <property type="match status" value="1"/>
</dbReference>
<evidence type="ECO:0000256" key="2">
    <source>
        <dbReference type="ARBA" id="ARBA00023015"/>
    </source>
</evidence>
<dbReference type="CDD" id="cd12148">
    <property type="entry name" value="fungal_TF_MHR"/>
    <property type="match status" value="1"/>
</dbReference>
<feature type="region of interest" description="Disordered" evidence="6">
    <location>
        <begin position="466"/>
        <end position="485"/>
    </location>
</feature>
<evidence type="ECO:0000313" key="8">
    <source>
        <dbReference type="EMBL" id="KAK2772209.1"/>
    </source>
</evidence>
<dbReference type="InterPro" id="IPR052073">
    <property type="entry name" value="Amide_Lactam_Regulators"/>
</dbReference>
<name>A0AAD9YLH8_COLKA</name>
<dbReference type="GO" id="GO:0006351">
    <property type="term" value="P:DNA-templated transcription"/>
    <property type="evidence" value="ECO:0007669"/>
    <property type="project" value="InterPro"/>
</dbReference>
<keyword evidence="2" id="KW-0805">Transcription regulation</keyword>
<keyword evidence="9" id="KW-1185">Reference proteome</keyword>
<sequence>MVQSRPLRDRANVVKCDLQDRTDKVCTNCRRLNHDCIRRDGVRKRRKGQRLAQPPRVPRTDRQHRTGPVAASADDVSDGPLGRLPSPNVPRRSSRSDPSADAAQPPLAFISPSTAMSYNAAHGEPEIDPGNSQTLDTKSAILRLTQADVLPRPALLRALIDAYFDHVYPLYPVIDREDVLGPAPSTLLLQAVCMVGCLMRRGAESMELGRTQYEKVKTLIHLNYEADTLALLKSLCLMTCYSVMSTDLTSDRLAASYWGRPLSLRPQEYDIPPLEIRDFPTADLHSYVFLEVVRLTETMSIIAEASNGRANTTQEEAATLVQRLCDWFQTLPENLHLYQGSGIRRPFYRPAIDLHIIYFVTIILLQLLDGKGTRTSIAASSLTAASCISRLYEEIHYREETAHLVAIHGYFLMVAAVPLICFPRQSQEDEVSRDEELKIICDVLGEMRSRYGGSDLVLRKIRQLQKDTNSRGGQSGHDHRSGVPGEHAMWATRSISERLNDLFAFPQSFCPRMNMPEADMNPTEGSGRDWLSQIEYFPDFLSENGLNLTDMLALDYSLLEMPNDSSVGF</sequence>
<dbReference type="EMBL" id="VYYT01000070">
    <property type="protein sequence ID" value="KAK2772209.1"/>
    <property type="molecule type" value="Genomic_DNA"/>
</dbReference>
<dbReference type="InterPro" id="IPR001138">
    <property type="entry name" value="Zn2Cys6_DnaBD"/>
</dbReference>
<evidence type="ECO:0000313" key="9">
    <source>
        <dbReference type="Proteomes" id="UP001281614"/>
    </source>
</evidence>
<dbReference type="Pfam" id="PF04082">
    <property type="entry name" value="Fungal_trans"/>
    <property type="match status" value="1"/>
</dbReference>
<organism evidence="8 9">
    <name type="scientific">Colletotrichum kahawae</name>
    <name type="common">Coffee berry disease fungus</name>
    <dbReference type="NCBI Taxonomy" id="34407"/>
    <lineage>
        <taxon>Eukaryota</taxon>
        <taxon>Fungi</taxon>
        <taxon>Dikarya</taxon>
        <taxon>Ascomycota</taxon>
        <taxon>Pezizomycotina</taxon>
        <taxon>Sordariomycetes</taxon>
        <taxon>Hypocreomycetidae</taxon>
        <taxon>Glomerellales</taxon>
        <taxon>Glomerellaceae</taxon>
        <taxon>Colletotrichum</taxon>
        <taxon>Colletotrichum gloeosporioides species complex</taxon>
    </lineage>
</organism>
<dbReference type="Proteomes" id="UP001281614">
    <property type="component" value="Unassembled WGS sequence"/>
</dbReference>
<feature type="region of interest" description="Disordered" evidence="6">
    <location>
        <begin position="41"/>
        <end position="106"/>
    </location>
</feature>
<accession>A0AAD9YLH8</accession>
<keyword evidence="3" id="KW-0238">DNA-binding</keyword>
<dbReference type="GO" id="GO:0003677">
    <property type="term" value="F:DNA binding"/>
    <property type="evidence" value="ECO:0007669"/>
    <property type="project" value="UniProtKB-KW"/>
</dbReference>
<dbReference type="PANTHER" id="PTHR47171">
    <property type="entry name" value="FARA-RELATED"/>
    <property type="match status" value="1"/>
</dbReference>
<evidence type="ECO:0000256" key="3">
    <source>
        <dbReference type="ARBA" id="ARBA00023125"/>
    </source>
</evidence>
<evidence type="ECO:0000256" key="6">
    <source>
        <dbReference type="SAM" id="MobiDB-lite"/>
    </source>
</evidence>
<keyword evidence="4" id="KW-0804">Transcription</keyword>
<dbReference type="InterPro" id="IPR007219">
    <property type="entry name" value="XnlR_reg_dom"/>
</dbReference>
<reference evidence="8" key="1">
    <citation type="submission" date="2023-02" db="EMBL/GenBank/DDBJ databases">
        <title>Colletotrichum kahawae CIFC_Que2 genome sequencing and assembly.</title>
        <authorList>
            <person name="Baroncelli R."/>
        </authorList>
    </citation>
    <scope>NUCLEOTIDE SEQUENCE</scope>
    <source>
        <strain evidence="8">CIFC_Que2</strain>
    </source>
</reference>
<evidence type="ECO:0000256" key="4">
    <source>
        <dbReference type="ARBA" id="ARBA00023163"/>
    </source>
</evidence>
<dbReference type="GO" id="GO:0000981">
    <property type="term" value="F:DNA-binding transcription factor activity, RNA polymerase II-specific"/>
    <property type="evidence" value="ECO:0007669"/>
    <property type="project" value="InterPro"/>
</dbReference>
<comment type="caution">
    <text evidence="8">The sequence shown here is derived from an EMBL/GenBank/DDBJ whole genome shotgun (WGS) entry which is preliminary data.</text>
</comment>
<protein>
    <recommendedName>
        <fullName evidence="7">Xylanolytic transcriptional activator regulatory domain-containing protein</fullName>
    </recommendedName>
</protein>
<dbReference type="CDD" id="cd00067">
    <property type="entry name" value="GAL4"/>
    <property type="match status" value="1"/>
</dbReference>
<dbReference type="AlphaFoldDB" id="A0AAD9YLH8"/>
<keyword evidence="1" id="KW-0862">Zinc</keyword>
<proteinExistence type="predicted"/>
<gene>
    <name evidence="8" type="ORF">CKAH01_14016</name>
</gene>
<feature type="compositionally biased region" description="Low complexity" evidence="6">
    <location>
        <begin position="83"/>
        <end position="106"/>
    </location>
</feature>
<feature type="domain" description="Xylanolytic transcriptional activator regulatory" evidence="7">
    <location>
        <begin position="160"/>
        <end position="249"/>
    </location>
</feature>
<evidence type="ECO:0000259" key="7">
    <source>
        <dbReference type="Pfam" id="PF04082"/>
    </source>
</evidence>
<dbReference type="GO" id="GO:0008270">
    <property type="term" value="F:zinc ion binding"/>
    <property type="evidence" value="ECO:0007669"/>
    <property type="project" value="InterPro"/>
</dbReference>
<keyword evidence="5" id="KW-0539">Nucleus</keyword>
<evidence type="ECO:0000256" key="5">
    <source>
        <dbReference type="ARBA" id="ARBA00023242"/>
    </source>
</evidence>